<gene>
    <name evidence="1" type="ORF">BN1095_920049</name>
</gene>
<accession>A0A069AVX5</accession>
<organism evidence="1">
    <name type="scientific">Clostridioides difficile</name>
    <name type="common">Peptoclostridium difficile</name>
    <dbReference type="NCBI Taxonomy" id="1496"/>
    <lineage>
        <taxon>Bacteria</taxon>
        <taxon>Bacillati</taxon>
        <taxon>Bacillota</taxon>
        <taxon>Clostridia</taxon>
        <taxon>Peptostreptococcales</taxon>
        <taxon>Peptostreptococcaceae</taxon>
        <taxon>Clostridioides</taxon>
    </lineage>
</organism>
<protein>
    <submittedName>
        <fullName evidence="1">Uncharacterized protein</fullName>
    </submittedName>
</protein>
<sequence>MIKKRKGIENKKVEDWDFEYLQYLWYTVLQRREEFWDITPKKLFAQLDAHKKYNGVNEEVVKQETVDTTEFM</sequence>
<dbReference type="EMBL" id="LK933537">
    <property type="protein sequence ID" value="CDT82103.1"/>
    <property type="molecule type" value="Genomic_DNA"/>
</dbReference>
<reference evidence="1" key="1">
    <citation type="submission" date="2014-07" db="EMBL/GenBank/DDBJ databases">
        <authorList>
            <person name="Monot Marc"/>
        </authorList>
    </citation>
    <scope>NUCLEOTIDE SEQUENCE</scope>
    <source>
        <strain evidence="1">7032989</strain>
    </source>
</reference>
<name>A0A069AVX5_CLODI</name>
<dbReference type="AlphaFoldDB" id="A0A069AVX5"/>
<proteinExistence type="predicted"/>
<evidence type="ECO:0000313" key="1">
    <source>
        <dbReference type="EMBL" id="CDT82103.1"/>
    </source>
</evidence>